<feature type="signal peptide" evidence="1">
    <location>
        <begin position="1"/>
        <end position="20"/>
    </location>
</feature>
<evidence type="ECO:0000256" key="1">
    <source>
        <dbReference type="SAM" id="SignalP"/>
    </source>
</evidence>
<name>A0ABQ5QHK0_9BACT</name>
<reference evidence="2 3" key="1">
    <citation type="journal article" date="2023" name="Antonie Van Leeuwenhoek">
        <title>Mesoterricola silvestris gen. nov., sp. nov., Mesoterricola sediminis sp. nov., Geothrix oryzae sp. nov., Geothrix edaphica sp. nov., Geothrix rubra sp. nov., and Geothrix limicola sp. nov., six novel members of Acidobacteriota isolated from soils.</title>
        <authorList>
            <person name="Itoh H."/>
            <person name="Sugisawa Y."/>
            <person name="Mise K."/>
            <person name="Xu Z."/>
            <person name="Kuniyasu M."/>
            <person name="Ushijima N."/>
            <person name="Kawano K."/>
            <person name="Kobayashi E."/>
            <person name="Shiratori Y."/>
            <person name="Masuda Y."/>
            <person name="Senoo K."/>
        </authorList>
    </citation>
    <scope>NUCLEOTIDE SEQUENCE [LARGE SCALE GENOMIC DNA]</scope>
    <source>
        <strain evidence="2 3">Red804</strain>
    </source>
</reference>
<dbReference type="RefSeq" id="WP_285575888.1">
    <property type="nucleotide sequence ID" value="NZ_BSDE01000005.1"/>
</dbReference>
<keyword evidence="1" id="KW-0732">Signal</keyword>
<comment type="caution">
    <text evidence="2">The sequence shown here is derived from an EMBL/GenBank/DDBJ whole genome shotgun (WGS) entry which is preliminary data.</text>
</comment>
<evidence type="ECO:0000313" key="3">
    <source>
        <dbReference type="Proteomes" id="UP001165069"/>
    </source>
</evidence>
<feature type="chain" id="PRO_5046456432" evidence="1">
    <location>
        <begin position="21"/>
        <end position="291"/>
    </location>
</feature>
<keyword evidence="3" id="KW-1185">Reference proteome</keyword>
<dbReference type="Proteomes" id="UP001165069">
    <property type="component" value="Unassembled WGS sequence"/>
</dbReference>
<dbReference type="EMBL" id="BSDE01000005">
    <property type="protein sequence ID" value="GLH74043.1"/>
    <property type="molecule type" value="Genomic_DNA"/>
</dbReference>
<evidence type="ECO:0000313" key="2">
    <source>
        <dbReference type="EMBL" id="GLH74043.1"/>
    </source>
</evidence>
<proteinExistence type="predicted"/>
<organism evidence="2 3">
    <name type="scientific">Geothrix limicola</name>
    <dbReference type="NCBI Taxonomy" id="2927978"/>
    <lineage>
        <taxon>Bacteria</taxon>
        <taxon>Pseudomonadati</taxon>
        <taxon>Acidobacteriota</taxon>
        <taxon>Holophagae</taxon>
        <taxon>Holophagales</taxon>
        <taxon>Holophagaceae</taxon>
        <taxon>Geothrix</taxon>
    </lineage>
</organism>
<accession>A0ABQ5QHK0</accession>
<gene>
    <name evidence="2" type="ORF">GETHLI_25450</name>
</gene>
<protein>
    <submittedName>
        <fullName evidence="2">Uncharacterized protein</fullName>
    </submittedName>
</protein>
<sequence>MRTPAFLSCILLPAALMAQAPSLGDRVKAERPVVEKLMADLNYPEARKHAEALLPATRPVFDKKDNTTLVQSVAANLDMAEALRLAAEAADSAGAWEKALEYAKTAKSLAGECYEGVKVPFEQTVAWYKQSGTRAKQVLDENADRIKELKGKSVLDPGERQELDLALGVEKEIVDSAKWVKFFQTYLDVTKRESEAYDPLVKVMEDKIKGEADQVAEYKAGKGEVSKWVEAVVSSPAYLEAQGDKAGRARWLYRLATLDPENKKVQHQLDILNGKAVAAPPAKPGKKGKQA</sequence>